<feature type="domain" description="GFO/IDH/MocA-like oxidoreductase" evidence="3">
    <location>
        <begin position="135"/>
        <end position="246"/>
    </location>
</feature>
<gene>
    <name evidence="4" type="ORF">AWC14_14865</name>
</gene>
<dbReference type="PANTHER" id="PTHR43377:SF1">
    <property type="entry name" value="BILIVERDIN REDUCTASE A"/>
    <property type="match status" value="1"/>
</dbReference>
<proteinExistence type="predicted"/>
<evidence type="ECO:0000259" key="2">
    <source>
        <dbReference type="Pfam" id="PF01408"/>
    </source>
</evidence>
<dbReference type="Pfam" id="PF22725">
    <property type="entry name" value="GFO_IDH_MocA_C3"/>
    <property type="match status" value="1"/>
</dbReference>
<dbReference type="GO" id="GO:0000166">
    <property type="term" value="F:nucleotide binding"/>
    <property type="evidence" value="ECO:0007669"/>
    <property type="project" value="InterPro"/>
</dbReference>
<name>A0A1X1XEY3_9MYCO</name>
<comment type="caution">
    <text evidence="4">The sequence shown here is derived from an EMBL/GenBank/DDBJ whole genome shotgun (WGS) entry which is preliminary data.</text>
</comment>
<dbReference type="PANTHER" id="PTHR43377">
    <property type="entry name" value="BILIVERDIN REDUCTASE A"/>
    <property type="match status" value="1"/>
</dbReference>
<evidence type="ECO:0000259" key="3">
    <source>
        <dbReference type="Pfam" id="PF22725"/>
    </source>
</evidence>
<feature type="region of interest" description="Disordered" evidence="1">
    <location>
        <begin position="316"/>
        <end position="335"/>
    </location>
</feature>
<dbReference type="EMBL" id="LQPE01000166">
    <property type="protein sequence ID" value="ORV97476.1"/>
    <property type="molecule type" value="Genomic_DNA"/>
</dbReference>
<dbReference type="InterPro" id="IPR051450">
    <property type="entry name" value="Gfo/Idh/MocA_Oxidoreductases"/>
</dbReference>
<keyword evidence="5" id="KW-1185">Reference proteome</keyword>
<dbReference type="OrthoDB" id="256869at2"/>
<reference evidence="4 5" key="1">
    <citation type="submission" date="2016-01" db="EMBL/GenBank/DDBJ databases">
        <title>The new phylogeny of the genus Mycobacterium.</title>
        <authorList>
            <person name="Tarcisio F."/>
            <person name="Conor M."/>
            <person name="Antonella G."/>
            <person name="Elisabetta G."/>
            <person name="Giulia F.S."/>
            <person name="Sara T."/>
            <person name="Anna F."/>
            <person name="Clotilde B."/>
            <person name="Roberto B."/>
            <person name="Veronica D.S."/>
            <person name="Fabio R."/>
            <person name="Monica P."/>
            <person name="Olivier J."/>
            <person name="Enrico T."/>
            <person name="Nicola S."/>
        </authorList>
    </citation>
    <scope>NUCLEOTIDE SEQUENCE [LARGE SCALE GENOMIC DNA]</scope>
    <source>
        <strain evidence="4 5">DSM 45166</strain>
    </source>
</reference>
<feature type="domain" description="Gfo/Idh/MocA-like oxidoreductase N-terminal" evidence="2">
    <location>
        <begin position="7"/>
        <end position="127"/>
    </location>
</feature>
<dbReference type="InterPro" id="IPR000683">
    <property type="entry name" value="Gfo/Idh/MocA-like_OxRdtase_N"/>
</dbReference>
<evidence type="ECO:0000256" key="1">
    <source>
        <dbReference type="SAM" id="MobiDB-lite"/>
    </source>
</evidence>
<dbReference type="AlphaFoldDB" id="A0A1X1XEY3"/>
<accession>A0A1X1XEY3</accession>
<dbReference type="Gene3D" id="3.30.360.10">
    <property type="entry name" value="Dihydrodipicolinate Reductase, domain 2"/>
    <property type="match status" value="1"/>
</dbReference>
<dbReference type="SUPFAM" id="SSF51735">
    <property type="entry name" value="NAD(P)-binding Rossmann-fold domains"/>
    <property type="match status" value="1"/>
</dbReference>
<dbReference type="InterPro" id="IPR055170">
    <property type="entry name" value="GFO_IDH_MocA-like_dom"/>
</dbReference>
<dbReference type="SUPFAM" id="SSF55347">
    <property type="entry name" value="Glyceraldehyde-3-phosphate dehydrogenase-like, C-terminal domain"/>
    <property type="match status" value="1"/>
</dbReference>
<protein>
    <submittedName>
        <fullName evidence="4">Uncharacterized protein</fullName>
    </submittedName>
</protein>
<dbReference type="Proteomes" id="UP000193487">
    <property type="component" value="Unassembled WGS sequence"/>
</dbReference>
<dbReference type="Pfam" id="PF01408">
    <property type="entry name" value="GFO_IDH_MocA"/>
    <property type="match status" value="1"/>
</dbReference>
<sequence length="335" mass="35793">MSTAPVRLALIGLGNMGMEHLAIFASLQPQAQITALADSHVPFAERAAFHVPTAEVFHDPVDCVNNADVDGVVVATADEAHYEIVDACIARGLFVLCEKPLTTSADQSLQLVNAELATGRRLVQVGYMRRYDATYQEIHRALQSRRIGESVLITQRHRNPLAVITFDEQQLITSSASHDIDVFRWLCGEDIGEVSAIAKTSGDGSTVFVVLTLTSRSGVLGIMELGRGPGLEYDIGCDIVGSAGVLTLPSPAPTDSTADGDGALPEAWMQRFHQAYRSQDAAWLAGMTAGSFTGASSYDGYATNVVIDAALASLASGRPQPVRQESPRSGKRLPR</sequence>
<dbReference type="Gene3D" id="3.40.50.720">
    <property type="entry name" value="NAD(P)-binding Rossmann-like Domain"/>
    <property type="match status" value="1"/>
</dbReference>
<evidence type="ECO:0000313" key="5">
    <source>
        <dbReference type="Proteomes" id="UP000193487"/>
    </source>
</evidence>
<dbReference type="RefSeq" id="WP_045373116.1">
    <property type="nucleotide sequence ID" value="NZ_BBKA01000001.1"/>
</dbReference>
<organism evidence="4 5">
    <name type="scientific">Mycobacterium kyorinense</name>
    <dbReference type="NCBI Taxonomy" id="487514"/>
    <lineage>
        <taxon>Bacteria</taxon>
        <taxon>Bacillati</taxon>
        <taxon>Actinomycetota</taxon>
        <taxon>Actinomycetes</taxon>
        <taxon>Mycobacteriales</taxon>
        <taxon>Mycobacteriaceae</taxon>
        <taxon>Mycobacterium</taxon>
    </lineage>
</organism>
<evidence type="ECO:0000313" key="4">
    <source>
        <dbReference type="EMBL" id="ORV97476.1"/>
    </source>
</evidence>
<dbReference type="InterPro" id="IPR036291">
    <property type="entry name" value="NAD(P)-bd_dom_sf"/>
</dbReference>